<feature type="region of interest" description="Disordered" evidence="1">
    <location>
        <begin position="1"/>
        <end position="132"/>
    </location>
</feature>
<dbReference type="Proteomes" id="UP000059680">
    <property type="component" value="Chromosome 3"/>
</dbReference>
<dbReference type="Gramene" id="Os03t0292600-00">
    <property type="protein sequence ID" value="Os03t0292600-00"/>
    <property type="gene ID" value="Os03g0292600"/>
</dbReference>
<dbReference type="InParanoid" id="A0A0P0VX13"/>
<evidence type="ECO:0000256" key="1">
    <source>
        <dbReference type="SAM" id="MobiDB-lite"/>
    </source>
</evidence>
<evidence type="ECO:0000313" key="2">
    <source>
        <dbReference type="EMBL" id="BAS83682.1"/>
    </source>
</evidence>
<feature type="compositionally biased region" description="Low complexity" evidence="1">
    <location>
        <begin position="1"/>
        <end position="15"/>
    </location>
</feature>
<name>A0A0P0VX13_ORYSJ</name>
<dbReference type="EMBL" id="AP014959">
    <property type="protein sequence ID" value="BAS83682.1"/>
    <property type="molecule type" value="Genomic_DNA"/>
</dbReference>
<feature type="compositionally biased region" description="Low complexity" evidence="1">
    <location>
        <begin position="100"/>
        <end position="118"/>
    </location>
</feature>
<gene>
    <name evidence="2" type="ordered locus">Os03g0292600</name>
    <name evidence="2" type="ORF">OSNPB_030292600</name>
</gene>
<sequence length="158" mass="15986">MRKSSSPTSLAPPSSDHGRFPVISSTAVQPRDHTSDAGVGAPPRATSGAIQAGVPRGPRDTAASETSLAAPKSASFAPRPSPSQPTSTFLPLTSPCTTPATSCRYRSAAATRRTTPRAPRSPSPPMAAAAAALPPGTSSMCKFLVVAASPSSPRYSTT</sequence>
<feature type="compositionally biased region" description="Polar residues" evidence="1">
    <location>
        <begin position="84"/>
        <end position="99"/>
    </location>
</feature>
<proteinExistence type="predicted"/>
<protein>
    <submittedName>
        <fullName evidence="2">Os03g0292600 protein</fullName>
    </submittedName>
</protein>
<reference evidence="3" key="1">
    <citation type="journal article" date="2005" name="Nature">
        <title>The map-based sequence of the rice genome.</title>
        <authorList>
            <consortium name="International rice genome sequencing project (IRGSP)"/>
            <person name="Matsumoto T."/>
            <person name="Wu J."/>
            <person name="Kanamori H."/>
            <person name="Katayose Y."/>
            <person name="Fujisawa M."/>
            <person name="Namiki N."/>
            <person name="Mizuno H."/>
            <person name="Yamamoto K."/>
            <person name="Antonio B.A."/>
            <person name="Baba T."/>
            <person name="Sakata K."/>
            <person name="Nagamura Y."/>
            <person name="Aoki H."/>
            <person name="Arikawa K."/>
            <person name="Arita K."/>
            <person name="Bito T."/>
            <person name="Chiden Y."/>
            <person name="Fujitsuka N."/>
            <person name="Fukunaka R."/>
            <person name="Hamada M."/>
            <person name="Harada C."/>
            <person name="Hayashi A."/>
            <person name="Hijishita S."/>
            <person name="Honda M."/>
            <person name="Hosokawa S."/>
            <person name="Ichikawa Y."/>
            <person name="Idonuma A."/>
            <person name="Iijima M."/>
            <person name="Ikeda M."/>
            <person name="Ikeno M."/>
            <person name="Ito K."/>
            <person name="Ito S."/>
            <person name="Ito T."/>
            <person name="Ito Y."/>
            <person name="Ito Y."/>
            <person name="Iwabuchi A."/>
            <person name="Kamiya K."/>
            <person name="Karasawa W."/>
            <person name="Kurita K."/>
            <person name="Katagiri S."/>
            <person name="Kikuta A."/>
            <person name="Kobayashi H."/>
            <person name="Kobayashi N."/>
            <person name="Machita K."/>
            <person name="Maehara T."/>
            <person name="Masukawa M."/>
            <person name="Mizubayashi T."/>
            <person name="Mukai Y."/>
            <person name="Nagasaki H."/>
            <person name="Nagata Y."/>
            <person name="Naito S."/>
            <person name="Nakashima M."/>
            <person name="Nakama Y."/>
            <person name="Nakamichi Y."/>
            <person name="Nakamura M."/>
            <person name="Meguro A."/>
            <person name="Negishi M."/>
            <person name="Ohta I."/>
            <person name="Ohta T."/>
            <person name="Okamoto M."/>
            <person name="Ono N."/>
            <person name="Saji S."/>
            <person name="Sakaguchi M."/>
            <person name="Sakai K."/>
            <person name="Shibata M."/>
            <person name="Shimokawa T."/>
            <person name="Song J."/>
            <person name="Takazaki Y."/>
            <person name="Terasawa K."/>
            <person name="Tsugane M."/>
            <person name="Tsuji K."/>
            <person name="Ueda S."/>
            <person name="Waki K."/>
            <person name="Yamagata H."/>
            <person name="Yamamoto M."/>
            <person name="Yamamoto S."/>
            <person name="Yamane H."/>
            <person name="Yoshiki S."/>
            <person name="Yoshihara R."/>
            <person name="Yukawa K."/>
            <person name="Zhong H."/>
            <person name="Yano M."/>
            <person name="Yuan Q."/>
            <person name="Ouyang S."/>
            <person name="Liu J."/>
            <person name="Jones K.M."/>
            <person name="Gansberger K."/>
            <person name="Moffat K."/>
            <person name="Hill J."/>
            <person name="Bera J."/>
            <person name="Fadrosh D."/>
            <person name="Jin S."/>
            <person name="Johri S."/>
            <person name="Kim M."/>
            <person name="Overton L."/>
            <person name="Reardon M."/>
            <person name="Tsitrin T."/>
            <person name="Vuong H."/>
            <person name="Weaver B."/>
            <person name="Ciecko A."/>
            <person name="Tallon L."/>
            <person name="Jackson J."/>
            <person name="Pai G."/>
            <person name="Aken S.V."/>
            <person name="Utterback T."/>
            <person name="Reidmuller S."/>
            <person name="Feldblyum T."/>
            <person name="Hsiao J."/>
            <person name="Zismann V."/>
            <person name="Iobst S."/>
            <person name="de Vazeille A.R."/>
            <person name="Buell C.R."/>
            <person name="Ying K."/>
            <person name="Li Y."/>
            <person name="Lu T."/>
            <person name="Huang Y."/>
            <person name="Zhao Q."/>
            <person name="Feng Q."/>
            <person name="Zhang L."/>
            <person name="Zhu J."/>
            <person name="Weng Q."/>
            <person name="Mu J."/>
            <person name="Lu Y."/>
            <person name="Fan D."/>
            <person name="Liu Y."/>
            <person name="Guan J."/>
            <person name="Zhang Y."/>
            <person name="Yu S."/>
            <person name="Liu X."/>
            <person name="Zhang Y."/>
            <person name="Hong G."/>
            <person name="Han B."/>
            <person name="Choisne N."/>
            <person name="Demange N."/>
            <person name="Orjeda G."/>
            <person name="Samain S."/>
            <person name="Cattolico L."/>
            <person name="Pelletier E."/>
            <person name="Couloux A."/>
            <person name="Segurens B."/>
            <person name="Wincker P."/>
            <person name="D'Hont A."/>
            <person name="Scarpelli C."/>
            <person name="Weissenbach J."/>
            <person name="Salanoubat M."/>
            <person name="Quetier F."/>
            <person name="Yu Y."/>
            <person name="Kim H.R."/>
            <person name="Rambo T."/>
            <person name="Currie J."/>
            <person name="Collura K."/>
            <person name="Luo M."/>
            <person name="Yang T."/>
            <person name="Ammiraju J.S.S."/>
            <person name="Engler F."/>
            <person name="Soderlund C."/>
            <person name="Wing R.A."/>
            <person name="Palmer L.E."/>
            <person name="de la Bastide M."/>
            <person name="Spiegel L."/>
            <person name="Nascimento L."/>
            <person name="Zutavern T."/>
            <person name="O'Shaughnessy A."/>
            <person name="Dike S."/>
            <person name="Dedhia N."/>
            <person name="Preston R."/>
            <person name="Balija V."/>
            <person name="McCombie W.R."/>
            <person name="Chow T."/>
            <person name="Chen H."/>
            <person name="Chung M."/>
            <person name="Chen C."/>
            <person name="Shaw J."/>
            <person name="Wu H."/>
            <person name="Hsiao K."/>
            <person name="Chao Y."/>
            <person name="Chu M."/>
            <person name="Cheng C."/>
            <person name="Hour A."/>
            <person name="Lee P."/>
            <person name="Lin S."/>
            <person name="Lin Y."/>
            <person name="Liou J."/>
            <person name="Liu S."/>
            <person name="Hsing Y."/>
            <person name="Raghuvanshi S."/>
            <person name="Mohanty A."/>
            <person name="Bharti A.K."/>
            <person name="Gaur A."/>
            <person name="Gupta V."/>
            <person name="Kumar D."/>
            <person name="Ravi V."/>
            <person name="Vij S."/>
            <person name="Kapur A."/>
            <person name="Khurana P."/>
            <person name="Khurana P."/>
            <person name="Khurana J.P."/>
            <person name="Tyagi A.K."/>
            <person name="Gaikwad K."/>
            <person name="Singh A."/>
            <person name="Dalal V."/>
            <person name="Srivastava S."/>
            <person name="Dixit A."/>
            <person name="Pal A.K."/>
            <person name="Ghazi I.A."/>
            <person name="Yadav M."/>
            <person name="Pandit A."/>
            <person name="Bhargava A."/>
            <person name="Sureshbabu K."/>
            <person name="Batra K."/>
            <person name="Sharma T.R."/>
            <person name="Mohapatra T."/>
            <person name="Singh N.K."/>
            <person name="Messing J."/>
            <person name="Nelson A.B."/>
            <person name="Fuks G."/>
            <person name="Kavchok S."/>
            <person name="Keizer G."/>
            <person name="Linton E."/>
            <person name="Llaca V."/>
            <person name="Song R."/>
            <person name="Tanyolac B."/>
            <person name="Young S."/>
            <person name="Ho-Il K."/>
            <person name="Hahn J.H."/>
            <person name="Sangsakoo G."/>
            <person name="Vanavichit A."/>
            <person name="de Mattos Luiz.A.T."/>
            <person name="Zimmer P.D."/>
            <person name="Malone G."/>
            <person name="Dellagostin O."/>
            <person name="de Oliveira A.C."/>
            <person name="Bevan M."/>
            <person name="Bancroft I."/>
            <person name="Minx P."/>
            <person name="Cordum H."/>
            <person name="Wilson R."/>
            <person name="Cheng Z."/>
            <person name="Jin W."/>
            <person name="Jiang J."/>
            <person name="Leong S.A."/>
            <person name="Iwama H."/>
            <person name="Gojobori T."/>
            <person name="Itoh T."/>
            <person name="Niimura Y."/>
            <person name="Fujii Y."/>
            <person name="Habara T."/>
            <person name="Sakai H."/>
            <person name="Sato Y."/>
            <person name="Wilson G."/>
            <person name="Kumar K."/>
            <person name="McCouch S."/>
            <person name="Juretic N."/>
            <person name="Hoen D."/>
            <person name="Wright S."/>
            <person name="Bruskiewich R."/>
            <person name="Bureau T."/>
            <person name="Miyao A."/>
            <person name="Hirochika H."/>
            <person name="Nishikawa T."/>
            <person name="Kadowaki K."/>
            <person name="Sugiura M."/>
            <person name="Burr B."/>
            <person name="Sasaki T."/>
        </authorList>
    </citation>
    <scope>NUCLEOTIDE SEQUENCE [LARGE SCALE GENOMIC DNA]</scope>
    <source>
        <strain evidence="3">cv. Nipponbare</strain>
    </source>
</reference>
<evidence type="ECO:0000313" key="3">
    <source>
        <dbReference type="Proteomes" id="UP000059680"/>
    </source>
</evidence>
<organism evidence="2 3">
    <name type="scientific">Oryza sativa subsp. japonica</name>
    <name type="common">Rice</name>
    <dbReference type="NCBI Taxonomy" id="39947"/>
    <lineage>
        <taxon>Eukaryota</taxon>
        <taxon>Viridiplantae</taxon>
        <taxon>Streptophyta</taxon>
        <taxon>Embryophyta</taxon>
        <taxon>Tracheophyta</taxon>
        <taxon>Spermatophyta</taxon>
        <taxon>Magnoliopsida</taxon>
        <taxon>Liliopsida</taxon>
        <taxon>Poales</taxon>
        <taxon>Poaceae</taxon>
        <taxon>BOP clade</taxon>
        <taxon>Oryzoideae</taxon>
        <taxon>Oryzeae</taxon>
        <taxon>Oryzinae</taxon>
        <taxon>Oryza</taxon>
        <taxon>Oryza sativa</taxon>
    </lineage>
</organism>
<dbReference type="AlphaFoldDB" id="A0A0P0VX13"/>
<reference evidence="2 3" key="3">
    <citation type="journal article" date="2013" name="Rice">
        <title>Improvement of the Oryza sativa Nipponbare reference genome using next generation sequence and optical map data.</title>
        <authorList>
            <person name="Kawahara Y."/>
            <person name="de la Bastide M."/>
            <person name="Hamilton J.P."/>
            <person name="Kanamori H."/>
            <person name="McCombie W.R."/>
            <person name="Ouyang S."/>
            <person name="Schwartz D.C."/>
            <person name="Tanaka T."/>
            <person name="Wu J."/>
            <person name="Zhou S."/>
            <person name="Childs K.L."/>
            <person name="Davidson R.M."/>
            <person name="Lin H."/>
            <person name="Quesada-Ocampo L."/>
            <person name="Vaillancourt B."/>
            <person name="Sakai H."/>
            <person name="Lee S.S."/>
            <person name="Kim J."/>
            <person name="Numa H."/>
            <person name="Itoh T."/>
            <person name="Buell C.R."/>
            <person name="Matsumoto T."/>
        </authorList>
    </citation>
    <scope>NUCLEOTIDE SEQUENCE [LARGE SCALE GENOMIC DNA]</scope>
    <source>
        <strain evidence="3">cv. Nipponbare</strain>
    </source>
</reference>
<reference evidence="2 3" key="2">
    <citation type="journal article" date="2013" name="Plant Cell Physiol.">
        <title>Rice Annotation Project Database (RAP-DB): an integrative and interactive database for rice genomics.</title>
        <authorList>
            <person name="Sakai H."/>
            <person name="Lee S.S."/>
            <person name="Tanaka T."/>
            <person name="Numa H."/>
            <person name="Kim J."/>
            <person name="Kawahara Y."/>
            <person name="Wakimoto H."/>
            <person name="Yang C.C."/>
            <person name="Iwamoto M."/>
            <person name="Abe T."/>
            <person name="Yamada Y."/>
            <person name="Muto A."/>
            <person name="Inokuchi H."/>
            <person name="Ikemura T."/>
            <person name="Matsumoto T."/>
            <person name="Sasaki T."/>
            <person name="Itoh T."/>
        </authorList>
    </citation>
    <scope>NUCLEOTIDE SEQUENCE [LARGE SCALE GENOMIC DNA]</scope>
    <source>
        <strain evidence="3">cv. Nipponbare</strain>
    </source>
</reference>
<accession>A0A0P0VX13</accession>
<keyword evidence="3" id="KW-1185">Reference proteome</keyword>
<dbReference type="PaxDb" id="39947-A0A0P0VX13"/>